<name>A0A9P4R1F3_9PLEO</name>
<dbReference type="PANTHER" id="PTHR42923:SF3">
    <property type="entry name" value="PROTOPORPHYRINOGEN OXIDASE"/>
    <property type="match status" value="1"/>
</dbReference>
<comment type="caution">
    <text evidence="14">The sequence shown here is derived from an EMBL/GenBank/DDBJ whole genome shotgun (WGS) entry which is preliminary data.</text>
</comment>
<keyword evidence="12" id="KW-0732">Signal</keyword>
<dbReference type="OrthoDB" id="438553at2759"/>
<evidence type="ECO:0000256" key="8">
    <source>
        <dbReference type="ARBA" id="ARBA00023133"/>
    </source>
</evidence>
<evidence type="ECO:0000259" key="13">
    <source>
        <dbReference type="Pfam" id="PF01593"/>
    </source>
</evidence>
<evidence type="ECO:0000256" key="1">
    <source>
        <dbReference type="ARBA" id="ARBA00002600"/>
    </source>
</evidence>
<dbReference type="Gene3D" id="3.50.50.60">
    <property type="entry name" value="FAD/NAD(P)-binding domain"/>
    <property type="match status" value="1"/>
</dbReference>
<proteinExistence type="inferred from homology"/>
<dbReference type="InterPro" id="IPR004572">
    <property type="entry name" value="Protoporphyrinogen_oxidase"/>
</dbReference>
<evidence type="ECO:0000256" key="3">
    <source>
        <dbReference type="ARBA" id="ARBA00010551"/>
    </source>
</evidence>
<keyword evidence="6 11" id="KW-0274">FAD</keyword>
<evidence type="ECO:0000256" key="5">
    <source>
        <dbReference type="ARBA" id="ARBA00022630"/>
    </source>
</evidence>
<dbReference type="EC" id="1.3.3.4" evidence="4 11"/>
<accession>A0A9P4R1F3</accession>
<evidence type="ECO:0000256" key="6">
    <source>
        <dbReference type="ARBA" id="ARBA00022827"/>
    </source>
</evidence>
<evidence type="ECO:0000256" key="4">
    <source>
        <dbReference type="ARBA" id="ARBA00012867"/>
    </source>
</evidence>
<dbReference type="GO" id="GO:0004729">
    <property type="term" value="F:oxygen-dependent protoporphyrinogen oxidase activity"/>
    <property type="evidence" value="ECO:0007669"/>
    <property type="project" value="UniProtKB-UniRule"/>
</dbReference>
<keyword evidence="5 11" id="KW-0285">Flavoprotein</keyword>
<reference evidence="14" key="1">
    <citation type="journal article" date="2020" name="Stud. Mycol.">
        <title>101 Dothideomycetes genomes: a test case for predicting lifestyles and emergence of pathogens.</title>
        <authorList>
            <person name="Haridas S."/>
            <person name="Albert R."/>
            <person name="Binder M."/>
            <person name="Bloem J."/>
            <person name="Labutti K."/>
            <person name="Salamov A."/>
            <person name="Andreopoulos B."/>
            <person name="Baker S."/>
            <person name="Barry K."/>
            <person name="Bills G."/>
            <person name="Bluhm B."/>
            <person name="Cannon C."/>
            <person name="Castanera R."/>
            <person name="Culley D."/>
            <person name="Daum C."/>
            <person name="Ezra D."/>
            <person name="Gonzalez J."/>
            <person name="Henrissat B."/>
            <person name="Kuo A."/>
            <person name="Liang C."/>
            <person name="Lipzen A."/>
            <person name="Lutzoni F."/>
            <person name="Magnuson J."/>
            <person name="Mondo S."/>
            <person name="Nolan M."/>
            <person name="Ohm R."/>
            <person name="Pangilinan J."/>
            <person name="Park H.-J."/>
            <person name="Ramirez L."/>
            <person name="Alfaro M."/>
            <person name="Sun H."/>
            <person name="Tritt A."/>
            <person name="Yoshinaga Y."/>
            <person name="Zwiers L.-H."/>
            <person name="Turgeon B."/>
            <person name="Goodwin S."/>
            <person name="Spatafora J."/>
            <person name="Crous P."/>
            <person name="Grigoriev I."/>
        </authorList>
    </citation>
    <scope>NUCLEOTIDE SEQUENCE</scope>
    <source>
        <strain evidence="14">CBS 125425</strain>
    </source>
</reference>
<dbReference type="EMBL" id="ML996144">
    <property type="protein sequence ID" value="KAF2734736.1"/>
    <property type="molecule type" value="Genomic_DNA"/>
</dbReference>
<dbReference type="AlphaFoldDB" id="A0A9P4R1F3"/>
<evidence type="ECO:0000256" key="12">
    <source>
        <dbReference type="SAM" id="SignalP"/>
    </source>
</evidence>
<dbReference type="GO" id="GO:0005743">
    <property type="term" value="C:mitochondrial inner membrane"/>
    <property type="evidence" value="ECO:0007669"/>
    <property type="project" value="UniProtKB-SubCell"/>
</dbReference>
<evidence type="ECO:0000313" key="15">
    <source>
        <dbReference type="Proteomes" id="UP000799444"/>
    </source>
</evidence>
<dbReference type="Proteomes" id="UP000799444">
    <property type="component" value="Unassembled WGS sequence"/>
</dbReference>
<evidence type="ECO:0000256" key="9">
    <source>
        <dbReference type="ARBA" id="ARBA00023244"/>
    </source>
</evidence>
<dbReference type="InterPro" id="IPR036188">
    <property type="entry name" value="FAD/NAD-bd_sf"/>
</dbReference>
<keyword evidence="15" id="KW-1185">Reference proteome</keyword>
<feature type="chain" id="PRO_5040490320" description="Protoporphyrinogen oxidase" evidence="12">
    <location>
        <begin position="25"/>
        <end position="559"/>
    </location>
</feature>
<dbReference type="InterPro" id="IPR002937">
    <property type="entry name" value="Amino_oxidase"/>
</dbReference>
<comment type="catalytic activity">
    <reaction evidence="10 11">
        <text>protoporphyrinogen IX + 3 O2 = protoporphyrin IX + 3 H2O2</text>
        <dbReference type="Rhea" id="RHEA:25576"/>
        <dbReference type="ChEBI" id="CHEBI:15379"/>
        <dbReference type="ChEBI" id="CHEBI:16240"/>
        <dbReference type="ChEBI" id="CHEBI:57306"/>
        <dbReference type="ChEBI" id="CHEBI:57307"/>
        <dbReference type="EC" id="1.3.3.4"/>
    </reaction>
</comment>
<feature type="signal peptide" evidence="12">
    <location>
        <begin position="1"/>
        <end position="24"/>
    </location>
</feature>
<comment type="similarity">
    <text evidence="3 11">Belongs to the protoporphyrinogen/coproporphyrinogen oxidase family. Protoporphyrinogen oxidase subfamily.</text>
</comment>
<evidence type="ECO:0000256" key="7">
    <source>
        <dbReference type="ARBA" id="ARBA00023002"/>
    </source>
</evidence>
<evidence type="ECO:0000313" key="14">
    <source>
        <dbReference type="EMBL" id="KAF2734736.1"/>
    </source>
</evidence>
<evidence type="ECO:0000256" key="11">
    <source>
        <dbReference type="RuleBase" id="RU367069"/>
    </source>
</evidence>
<evidence type="ECO:0000256" key="2">
    <source>
        <dbReference type="ARBA" id="ARBA00005073"/>
    </source>
</evidence>
<dbReference type="Pfam" id="PF01593">
    <property type="entry name" value="Amino_oxidase"/>
    <property type="match status" value="1"/>
</dbReference>
<comment type="function">
    <text evidence="1 11">Catalyzes the 6-electron oxidation of protoporphyrinogen-IX to form protoporphyrin-IX.</text>
</comment>
<comment type="cofactor">
    <cofactor evidence="11">
        <name>FAD</name>
        <dbReference type="ChEBI" id="CHEBI:57692"/>
    </cofactor>
    <text evidence="11">Binds 1 FAD per subunit.</text>
</comment>
<organism evidence="14 15">
    <name type="scientific">Polyplosphaeria fusca</name>
    <dbReference type="NCBI Taxonomy" id="682080"/>
    <lineage>
        <taxon>Eukaryota</taxon>
        <taxon>Fungi</taxon>
        <taxon>Dikarya</taxon>
        <taxon>Ascomycota</taxon>
        <taxon>Pezizomycotina</taxon>
        <taxon>Dothideomycetes</taxon>
        <taxon>Pleosporomycetidae</taxon>
        <taxon>Pleosporales</taxon>
        <taxon>Tetraplosphaeriaceae</taxon>
        <taxon>Polyplosphaeria</taxon>
    </lineage>
</organism>
<sequence length="559" mass="61984">MWLGKHGLLLELPLKLATSRAALCVPCARRHYASTSNPPEQHIAVVGGGISGLASAYFISSEMPNAKITIYEQEDKLGGWIQSRHVQVPGGEVLFEHGPRTLRPGWKATPTALLIQELGLVEDLLTTSKNSPAARRRYILYPDRINCLPNMKDLPSLFGAWRCVSSGLFNGGLSLITEHLQPFRPRKLNDESVGDFISRRLDKRLASNIVSAAIHGIYAGDIWQLSAKTLFPLAWHLEGMGKSIMSGMLEMASTSSGRQHPMWTLNRFESYKAESTEIFINLDDKVEQALENASTFTFKNGLQQLIDALKQKLAANPQVQFRLNSSVNNYRKAEDKSGRIQVEASPADATSDNVETKDIFDQIVWTPPQALLTPSVTVQVVNFYFSKPNLHPYRGFGFLIPESVPFEQNPERALGVIFDSDAVQGQDNVDGTKVTVMLGGRWWDDWEGLPDAEEGLELARSVIRRHLGIIEEPTATNVTTNYSCIPQYTVGYENRLRKFGYGLMNEFKGKVKVVGSQYNGVGVTDCILAAYFVANDVRRGDPGCGLDRILVGRAQKVKA</sequence>
<dbReference type="NCBIfam" id="TIGR00562">
    <property type="entry name" value="proto_IX_ox"/>
    <property type="match status" value="1"/>
</dbReference>
<keyword evidence="9 11" id="KW-0627">Porphyrin biosynthesis</keyword>
<keyword evidence="8 11" id="KW-0350">Heme biosynthesis</keyword>
<comment type="subcellular location">
    <subcellularLocation>
        <location evidence="11">Mitochondrion inner membrane</location>
    </subcellularLocation>
</comment>
<dbReference type="InterPro" id="IPR050464">
    <property type="entry name" value="Zeta_carotene_desat/Oxidored"/>
</dbReference>
<dbReference type="GO" id="GO:0006782">
    <property type="term" value="P:protoporphyrinogen IX biosynthetic process"/>
    <property type="evidence" value="ECO:0007669"/>
    <property type="project" value="UniProtKB-UniRule"/>
</dbReference>
<dbReference type="SUPFAM" id="SSF54373">
    <property type="entry name" value="FAD-linked reductases, C-terminal domain"/>
    <property type="match status" value="1"/>
</dbReference>
<protein>
    <recommendedName>
        <fullName evidence="4 11">Protoporphyrinogen oxidase</fullName>
        <ecNumber evidence="4 11">1.3.3.4</ecNumber>
    </recommendedName>
</protein>
<dbReference type="SUPFAM" id="SSF51905">
    <property type="entry name" value="FAD/NAD(P)-binding domain"/>
    <property type="match status" value="1"/>
</dbReference>
<evidence type="ECO:0000256" key="10">
    <source>
        <dbReference type="ARBA" id="ARBA00047554"/>
    </source>
</evidence>
<comment type="pathway">
    <text evidence="2 11">Porphyrin-containing compound metabolism; protoporphyrin-IX biosynthesis; protoporphyrin-IX from protoporphyrinogen-IX: step 1/1.</text>
</comment>
<gene>
    <name evidence="14" type="ORF">EJ04DRAFT_543453</name>
</gene>
<feature type="domain" description="Amine oxidase" evidence="13">
    <location>
        <begin position="50"/>
        <end position="537"/>
    </location>
</feature>
<keyword evidence="7 11" id="KW-0560">Oxidoreductase</keyword>
<dbReference type="PANTHER" id="PTHR42923">
    <property type="entry name" value="PROTOPORPHYRINOGEN OXIDASE"/>
    <property type="match status" value="1"/>
</dbReference>